<evidence type="ECO:0000313" key="1">
    <source>
        <dbReference type="EMBL" id="WMV09065.1"/>
    </source>
</evidence>
<sequence length="124" mass="14567">MGAGAMSVTVVSVECVNTEEAKFEEMYNKEVKFLAKQGGVYHTNYPRKGRNQNWNRDEGWRDRDRELRDRNPTWKERDVEKDRRYGTASRNCSAMRWLLPLITNLIFSFKPQHTGTLGEVKVIR</sequence>
<reference evidence="1" key="1">
    <citation type="submission" date="2023-08" db="EMBL/GenBank/DDBJ databases">
        <title>A de novo genome assembly of Solanum verrucosum Schlechtendal, a Mexican diploid species geographically isolated from the other diploid A-genome species in potato relatives.</title>
        <authorList>
            <person name="Hosaka K."/>
        </authorList>
    </citation>
    <scope>NUCLEOTIDE SEQUENCE</scope>
    <source>
        <tissue evidence="1">Young leaves</tissue>
    </source>
</reference>
<protein>
    <submittedName>
        <fullName evidence="1">Uncharacterized protein</fullName>
    </submittedName>
</protein>
<gene>
    <name evidence="1" type="ORF">MTR67_002450</name>
</gene>
<dbReference type="EMBL" id="CP133612">
    <property type="protein sequence ID" value="WMV09065.1"/>
    <property type="molecule type" value="Genomic_DNA"/>
</dbReference>
<proteinExistence type="predicted"/>
<organism evidence="1 2">
    <name type="scientific">Solanum verrucosum</name>
    <dbReference type="NCBI Taxonomy" id="315347"/>
    <lineage>
        <taxon>Eukaryota</taxon>
        <taxon>Viridiplantae</taxon>
        <taxon>Streptophyta</taxon>
        <taxon>Embryophyta</taxon>
        <taxon>Tracheophyta</taxon>
        <taxon>Spermatophyta</taxon>
        <taxon>Magnoliopsida</taxon>
        <taxon>eudicotyledons</taxon>
        <taxon>Gunneridae</taxon>
        <taxon>Pentapetalae</taxon>
        <taxon>asterids</taxon>
        <taxon>lamiids</taxon>
        <taxon>Solanales</taxon>
        <taxon>Solanaceae</taxon>
        <taxon>Solanoideae</taxon>
        <taxon>Solaneae</taxon>
        <taxon>Solanum</taxon>
    </lineage>
</organism>
<dbReference type="AlphaFoldDB" id="A0AAF0PSF6"/>
<keyword evidence="2" id="KW-1185">Reference proteome</keyword>
<evidence type="ECO:0000313" key="2">
    <source>
        <dbReference type="Proteomes" id="UP001234989"/>
    </source>
</evidence>
<accession>A0AAF0PSF6</accession>
<name>A0AAF0PSF6_SOLVR</name>
<dbReference type="Proteomes" id="UP001234989">
    <property type="component" value="Chromosome 1"/>
</dbReference>